<evidence type="ECO:0000256" key="1">
    <source>
        <dbReference type="ARBA" id="ARBA00022737"/>
    </source>
</evidence>
<feature type="domain" description="CUB" evidence="7">
    <location>
        <begin position="286"/>
        <end position="415"/>
    </location>
</feature>
<evidence type="ECO:0000313" key="8">
    <source>
        <dbReference type="EMBL" id="PAA70112.1"/>
    </source>
</evidence>
<keyword evidence="1" id="KW-0677">Repeat</keyword>
<dbReference type="SUPFAM" id="SSF49854">
    <property type="entry name" value="Spermadhesin, CUB domain"/>
    <property type="match status" value="2"/>
</dbReference>
<dbReference type="AlphaFoldDB" id="A0A267FAT0"/>
<evidence type="ECO:0000256" key="4">
    <source>
        <dbReference type="SAM" id="MobiDB-lite"/>
    </source>
</evidence>
<feature type="signal peptide" evidence="6">
    <location>
        <begin position="1"/>
        <end position="23"/>
    </location>
</feature>
<dbReference type="SMART" id="SM00042">
    <property type="entry name" value="CUB"/>
    <property type="match status" value="2"/>
</dbReference>
<name>A0A267FAT0_9PLAT</name>
<dbReference type="Pfam" id="PF13908">
    <property type="entry name" value="Shisa_N"/>
    <property type="match status" value="1"/>
</dbReference>
<keyword evidence="5" id="KW-0472">Membrane</keyword>
<keyword evidence="9" id="KW-1185">Reference proteome</keyword>
<feature type="chain" id="PRO_5012899098" description="CUB domain-containing protein" evidence="6">
    <location>
        <begin position="24"/>
        <end position="657"/>
    </location>
</feature>
<evidence type="ECO:0000256" key="6">
    <source>
        <dbReference type="SAM" id="SignalP"/>
    </source>
</evidence>
<dbReference type="CDD" id="cd00041">
    <property type="entry name" value="CUB"/>
    <property type="match status" value="2"/>
</dbReference>
<evidence type="ECO:0000259" key="7">
    <source>
        <dbReference type="PROSITE" id="PS01180"/>
    </source>
</evidence>
<keyword evidence="5" id="KW-1133">Transmembrane helix</keyword>
<accession>A0A267FAT0</accession>
<feature type="compositionally biased region" description="Low complexity" evidence="4">
    <location>
        <begin position="420"/>
        <end position="440"/>
    </location>
</feature>
<evidence type="ECO:0000256" key="2">
    <source>
        <dbReference type="ARBA" id="ARBA00023157"/>
    </source>
</evidence>
<keyword evidence="2" id="KW-1015">Disulfide bond</keyword>
<feature type="domain" description="CUB" evidence="7">
    <location>
        <begin position="140"/>
        <end position="257"/>
    </location>
</feature>
<reference evidence="8 9" key="1">
    <citation type="submission" date="2017-06" db="EMBL/GenBank/DDBJ databases">
        <title>A platform for efficient transgenesis in Macrostomum lignano, a flatworm model organism for stem cell research.</title>
        <authorList>
            <person name="Berezikov E."/>
        </authorList>
    </citation>
    <scope>NUCLEOTIDE SEQUENCE [LARGE SCALE GENOMIC DNA]</scope>
    <source>
        <strain evidence="8">DV1</strain>
        <tissue evidence="8">Whole organism</tissue>
    </source>
</reference>
<evidence type="ECO:0000313" key="9">
    <source>
        <dbReference type="Proteomes" id="UP000215902"/>
    </source>
</evidence>
<dbReference type="STRING" id="282301.A0A267FAT0"/>
<dbReference type="PANTHER" id="PTHR24251">
    <property type="entry name" value="OVOCHYMASE-RELATED"/>
    <property type="match status" value="1"/>
</dbReference>
<protein>
    <recommendedName>
        <fullName evidence="7">CUB domain-containing protein</fullName>
    </recommendedName>
</protein>
<feature type="region of interest" description="Disordered" evidence="4">
    <location>
        <begin position="420"/>
        <end position="442"/>
    </location>
</feature>
<gene>
    <name evidence="8" type="ORF">BOX15_Mlig009113g2</name>
</gene>
<dbReference type="EMBL" id="NIVC01001264">
    <property type="protein sequence ID" value="PAA70112.1"/>
    <property type="molecule type" value="Genomic_DNA"/>
</dbReference>
<dbReference type="Pfam" id="PF00431">
    <property type="entry name" value="CUB"/>
    <property type="match status" value="2"/>
</dbReference>
<proteinExistence type="predicted"/>
<feature type="transmembrane region" description="Helical" evidence="5">
    <location>
        <begin position="493"/>
        <end position="516"/>
    </location>
</feature>
<dbReference type="OrthoDB" id="6345439at2759"/>
<dbReference type="Proteomes" id="UP000215902">
    <property type="component" value="Unassembled WGS sequence"/>
</dbReference>
<comment type="caution">
    <text evidence="8">The sequence shown here is derived from an EMBL/GenBank/DDBJ whole genome shotgun (WGS) entry which is preliminary data.</text>
</comment>
<evidence type="ECO:0000256" key="3">
    <source>
        <dbReference type="PROSITE-ProRule" id="PRU00059"/>
    </source>
</evidence>
<sequence>MLLTKLLVVLLLCIVGPWNLTEARSSRSRSSSRYSRYSYGSYASRTSSSYTRYTYRYSRSYTSYRASSVRYRPSRYSSSYSYYTGMYYSYYYYTYYSYYYGSTCTRTTSGSYSVDSCNSAKTTTTTTTAAPAPVTCSSTSGSTLTSNTGHFNSHSGYGSVAYTNSMSCRWTILADAGKTVKLSFVSFATEKNYDQVKVYDGSDSTGTLLGTFHGTSSSDYSYPGSTVVYSTGRYMYVTFTSDSSVTKNGFSALYQHVSSGTAAPVTTTTMAAPVTTTPDSVGTTYCSGVQALTASSSYLIVSHSARSGLLLPSSTSGLGPYNSRMNCTWTVDGRSGKYLTFYLNYLNLETCYDKLRIYQSSVHSINLLRMYCDASTPVGAQAVIAIPIMGVGGAVTFITDGSVTRQGFILTFDYLDTYTSPSSTSGNSSSSSSDSSDSSSRTNNVCRNYAVNARGTAMGSFTCPNPFEPADFTQCCGSEDEQYCCKLQDNTPMLIGCIVGSVILVVIIIVVTICCCRTCRETQIKKSDNGSNNWRRSLNKAKAVTAWKRLGSSGGGSTTALIADNDAVSSGARASGSGGRSGSRYANIAALSAANSDSFTPPPVPPPSTLYYGANGTGGANGIGYGMQGHQFAPVNPTAAPPAYDTAYPPQAQSFRM</sequence>
<dbReference type="InterPro" id="IPR035914">
    <property type="entry name" value="Sperma_CUB_dom_sf"/>
</dbReference>
<keyword evidence="5" id="KW-0812">Transmembrane</keyword>
<dbReference type="Gene3D" id="2.60.120.290">
    <property type="entry name" value="Spermadhesin, CUB domain"/>
    <property type="match status" value="2"/>
</dbReference>
<dbReference type="InterPro" id="IPR000859">
    <property type="entry name" value="CUB_dom"/>
</dbReference>
<organism evidence="8 9">
    <name type="scientific">Macrostomum lignano</name>
    <dbReference type="NCBI Taxonomy" id="282301"/>
    <lineage>
        <taxon>Eukaryota</taxon>
        <taxon>Metazoa</taxon>
        <taxon>Spiralia</taxon>
        <taxon>Lophotrochozoa</taxon>
        <taxon>Platyhelminthes</taxon>
        <taxon>Rhabditophora</taxon>
        <taxon>Macrostomorpha</taxon>
        <taxon>Macrostomida</taxon>
        <taxon>Macrostomidae</taxon>
        <taxon>Macrostomum</taxon>
    </lineage>
</organism>
<comment type="caution">
    <text evidence="3">Lacks conserved residue(s) required for the propagation of feature annotation.</text>
</comment>
<keyword evidence="6" id="KW-0732">Signal</keyword>
<evidence type="ECO:0000256" key="5">
    <source>
        <dbReference type="SAM" id="Phobius"/>
    </source>
</evidence>
<dbReference type="PROSITE" id="PS01180">
    <property type="entry name" value="CUB"/>
    <property type="match status" value="2"/>
</dbReference>
<dbReference type="InterPro" id="IPR053891">
    <property type="entry name" value="Shisa_N"/>
</dbReference>